<accession>A0A1E5LBE7</accession>
<dbReference type="AlphaFoldDB" id="A0A1E5LBE7"/>
<evidence type="ECO:0008006" key="10">
    <source>
        <dbReference type="Google" id="ProtNLM"/>
    </source>
</evidence>
<name>A0A1E5LBE7_9BACI</name>
<dbReference type="PANTHER" id="PTHR40064:SF1">
    <property type="entry name" value="MEMBRANE PROTEIN"/>
    <property type="match status" value="1"/>
</dbReference>
<dbReference type="Proteomes" id="UP000095209">
    <property type="component" value="Unassembled WGS sequence"/>
</dbReference>
<dbReference type="InterPro" id="IPR052984">
    <property type="entry name" value="UPF0421"/>
</dbReference>
<evidence type="ECO:0000256" key="2">
    <source>
        <dbReference type="ARBA" id="ARBA00022475"/>
    </source>
</evidence>
<evidence type="ECO:0000256" key="1">
    <source>
        <dbReference type="ARBA" id="ARBA00004651"/>
    </source>
</evidence>
<gene>
    <name evidence="8" type="ORF">BFG57_05930</name>
</gene>
<reference evidence="8 9" key="1">
    <citation type="submission" date="2016-08" db="EMBL/GenBank/DDBJ databases">
        <title>Genome of Bacillus solimangrovi GH2-4.</title>
        <authorList>
            <person name="Lim S."/>
            <person name="Kim B.-C."/>
        </authorList>
    </citation>
    <scope>NUCLEOTIDE SEQUENCE [LARGE SCALE GENOMIC DNA]</scope>
    <source>
        <strain evidence="8 9">GH2-4</strain>
    </source>
</reference>
<keyword evidence="2" id="KW-1003">Cell membrane</keyword>
<evidence type="ECO:0000256" key="7">
    <source>
        <dbReference type="SAM" id="Phobius"/>
    </source>
</evidence>
<evidence type="ECO:0000256" key="6">
    <source>
        <dbReference type="SAM" id="Coils"/>
    </source>
</evidence>
<keyword evidence="4 7" id="KW-1133">Transmembrane helix</keyword>
<dbReference type="Pfam" id="PF06081">
    <property type="entry name" value="ArAE_1"/>
    <property type="match status" value="1"/>
</dbReference>
<feature type="transmembrane region" description="Helical" evidence="7">
    <location>
        <begin position="117"/>
        <end position="142"/>
    </location>
</feature>
<evidence type="ECO:0000256" key="4">
    <source>
        <dbReference type="ARBA" id="ARBA00022989"/>
    </source>
</evidence>
<comment type="caution">
    <text evidence="8">The sequence shown here is derived from an EMBL/GenBank/DDBJ whole genome shotgun (WGS) entry which is preliminary data.</text>
</comment>
<evidence type="ECO:0000256" key="5">
    <source>
        <dbReference type="ARBA" id="ARBA00023136"/>
    </source>
</evidence>
<keyword evidence="6" id="KW-0175">Coiled coil</keyword>
<feature type="transmembrane region" description="Helical" evidence="7">
    <location>
        <begin position="12"/>
        <end position="40"/>
    </location>
</feature>
<organism evidence="8 9">
    <name type="scientific">Bacillus solimangrovi</name>
    <dbReference type="NCBI Taxonomy" id="1305675"/>
    <lineage>
        <taxon>Bacteria</taxon>
        <taxon>Bacillati</taxon>
        <taxon>Bacillota</taxon>
        <taxon>Bacilli</taxon>
        <taxon>Bacillales</taxon>
        <taxon>Bacillaceae</taxon>
        <taxon>Bacillus</taxon>
    </lineage>
</organism>
<evidence type="ECO:0000313" key="9">
    <source>
        <dbReference type="Proteomes" id="UP000095209"/>
    </source>
</evidence>
<dbReference type="EMBL" id="MJEH01000062">
    <property type="protein sequence ID" value="OEH91420.1"/>
    <property type="molecule type" value="Genomic_DNA"/>
</dbReference>
<dbReference type="GO" id="GO:0005886">
    <property type="term" value="C:plasma membrane"/>
    <property type="evidence" value="ECO:0007669"/>
    <property type="project" value="UniProtKB-SubCell"/>
</dbReference>
<dbReference type="STRING" id="1305675.BFG57_05930"/>
<dbReference type="PANTHER" id="PTHR40064">
    <property type="entry name" value="MEMBRANE PROTEIN-RELATED"/>
    <property type="match status" value="1"/>
</dbReference>
<protein>
    <recommendedName>
        <fullName evidence="10">Aromatic acid exporter family protein</fullName>
    </recommendedName>
</protein>
<keyword evidence="3 7" id="KW-0812">Transmembrane</keyword>
<keyword evidence="5 7" id="KW-0472">Membrane</keyword>
<keyword evidence="9" id="KW-1185">Reference proteome</keyword>
<feature type="coiled-coil region" evidence="6">
    <location>
        <begin position="176"/>
        <end position="203"/>
    </location>
</feature>
<dbReference type="InterPro" id="IPR010343">
    <property type="entry name" value="ArAE_1"/>
</dbReference>
<feature type="transmembrane region" description="Helical" evidence="7">
    <location>
        <begin position="93"/>
        <end position="111"/>
    </location>
</feature>
<sequence>MKLGARILKTGIAIALAIYLATIIGVQSPVFAGIAATFAIQPSIYRTYQTMLEQIQANFIGAFFAIIFVWTLGNDPIVIGLTAIIVISINLRLKIESTIPIALVTVIAIMESPTDDFIIYGLTRFGTIMLGVGASFIVNLIFIPPKYETKLYYKIQDNTKDIIQWIRVSTRHASEYTVIKEELVRLKESLMKLENLYLLYKEERMYSRKKLYTKGRKLVLFRQMLLSTNRALEILRKLHRHENEWLHLPDTLQSLIKDSLDSLLVYHEQMIFKYAGKIRSQSTSEVMIDSSEYKKCLTAEYMKLYEQTEQNDEQLLTAFSLIAGIIDYYDQLKHLDKLIDSFQTYHKTENEVHIHQKEEN</sequence>
<evidence type="ECO:0000313" key="8">
    <source>
        <dbReference type="EMBL" id="OEH91420.1"/>
    </source>
</evidence>
<feature type="transmembrane region" description="Helical" evidence="7">
    <location>
        <begin position="60"/>
        <end position="86"/>
    </location>
</feature>
<comment type="subcellular location">
    <subcellularLocation>
        <location evidence="1">Cell membrane</location>
        <topology evidence="1">Multi-pass membrane protein</topology>
    </subcellularLocation>
</comment>
<proteinExistence type="predicted"/>
<dbReference type="OrthoDB" id="1653617at2"/>
<dbReference type="RefSeq" id="WP_069718679.1">
    <property type="nucleotide sequence ID" value="NZ_MJEH01000062.1"/>
</dbReference>
<evidence type="ECO:0000256" key="3">
    <source>
        <dbReference type="ARBA" id="ARBA00022692"/>
    </source>
</evidence>